<evidence type="ECO:0000256" key="2">
    <source>
        <dbReference type="ARBA" id="ARBA00022475"/>
    </source>
</evidence>
<evidence type="ECO:0000256" key="3">
    <source>
        <dbReference type="ARBA" id="ARBA00022692"/>
    </source>
</evidence>
<feature type="compositionally biased region" description="Polar residues" evidence="6">
    <location>
        <begin position="123"/>
        <end position="132"/>
    </location>
</feature>
<keyword evidence="5 7" id="KW-0472">Membrane</keyword>
<keyword evidence="2" id="KW-1003">Cell membrane</keyword>
<reference evidence="9 10" key="1">
    <citation type="submission" date="2020-01" db="EMBL/GenBank/DDBJ databases">
        <title>Herbidospora sp. NEAU-GS84 nov., a novel actinomycete isolated from soil.</title>
        <authorList>
            <person name="Han L."/>
        </authorList>
    </citation>
    <scope>NUCLEOTIDE SEQUENCE [LARGE SCALE GENOMIC DNA]</scope>
    <source>
        <strain evidence="9 10">NEAU-GS84</strain>
    </source>
</reference>
<evidence type="ECO:0000256" key="4">
    <source>
        <dbReference type="ARBA" id="ARBA00022989"/>
    </source>
</evidence>
<evidence type="ECO:0000256" key="6">
    <source>
        <dbReference type="SAM" id="MobiDB-lite"/>
    </source>
</evidence>
<keyword evidence="10" id="KW-1185">Reference proteome</keyword>
<dbReference type="EMBL" id="WXEW01000005">
    <property type="protein sequence ID" value="NAS23909.1"/>
    <property type="molecule type" value="Genomic_DNA"/>
</dbReference>
<evidence type="ECO:0000313" key="9">
    <source>
        <dbReference type="EMBL" id="NAS23909.1"/>
    </source>
</evidence>
<feature type="domain" description="Phage shock protein PspC N-terminal" evidence="8">
    <location>
        <begin position="11"/>
        <end position="68"/>
    </location>
</feature>
<gene>
    <name evidence="9" type="ORF">GT755_19705</name>
</gene>
<evidence type="ECO:0000313" key="10">
    <source>
        <dbReference type="Proteomes" id="UP000479526"/>
    </source>
</evidence>
<dbReference type="AlphaFoldDB" id="A0A7C9N2R2"/>
<dbReference type="InterPro" id="IPR007168">
    <property type="entry name" value="Phageshock_PspC_N"/>
</dbReference>
<feature type="region of interest" description="Disordered" evidence="6">
    <location>
        <begin position="94"/>
        <end position="132"/>
    </location>
</feature>
<dbReference type="PANTHER" id="PTHR33885">
    <property type="entry name" value="PHAGE SHOCK PROTEIN C"/>
    <property type="match status" value="1"/>
</dbReference>
<sequence length="132" mass="14347">MNEIQPSGHVKQLRRTRNGRIVAGVCSGVGQYIGIDPNILRIVLAVASFFGGLGVGIYAVAWLLIPSEEKNASIVQDLIEKNKDNPTWLDAKAKAQEGWAKATKSHNGHKTSATPVDPYTTHPYAQTKQPND</sequence>
<evidence type="ECO:0000259" key="8">
    <source>
        <dbReference type="Pfam" id="PF04024"/>
    </source>
</evidence>
<protein>
    <submittedName>
        <fullName evidence="9">PspC domain-containing protein</fullName>
    </submittedName>
</protein>
<feature type="transmembrane region" description="Helical" evidence="7">
    <location>
        <begin position="39"/>
        <end position="65"/>
    </location>
</feature>
<dbReference type="GO" id="GO:0005886">
    <property type="term" value="C:plasma membrane"/>
    <property type="evidence" value="ECO:0007669"/>
    <property type="project" value="UniProtKB-SubCell"/>
</dbReference>
<name>A0A7C9N2R2_9ACTN</name>
<comment type="caution">
    <text evidence="9">The sequence shown here is derived from an EMBL/GenBank/DDBJ whole genome shotgun (WGS) entry which is preliminary data.</text>
</comment>
<organism evidence="9 10">
    <name type="scientific">Herbidospora solisilvae</name>
    <dbReference type="NCBI Taxonomy" id="2696284"/>
    <lineage>
        <taxon>Bacteria</taxon>
        <taxon>Bacillati</taxon>
        <taxon>Actinomycetota</taxon>
        <taxon>Actinomycetes</taxon>
        <taxon>Streptosporangiales</taxon>
        <taxon>Streptosporangiaceae</taxon>
        <taxon>Herbidospora</taxon>
    </lineage>
</organism>
<proteinExistence type="predicted"/>
<evidence type="ECO:0000256" key="5">
    <source>
        <dbReference type="ARBA" id="ARBA00023136"/>
    </source>
</evidence>
<evidence type="ECO:0000256" key="7">
    <source>
        <dbReference type="SAM" id="Phobius"/>
    </source>
</evidence>
<dbReference type="RefSeq" id="WP_161481112.1">
    <property type="nucleotide sequence ID" value="NZ_WXEW01000005.1"/>
</dbReference>
<evidence type="ECO:0000256" key="1">
    <source>
        <dbReference type="ARBA" id="ARBA00004162"/>
    </source>
</evidence>
<keyword evidence="3 7" id="KW-0812">Transmembrane</keyword>
<dbReference type="InterPro" id="IPR052027">
    <property type="entry name" value="PspC"/>
</dbReference>
<dbReference type="Proteomes" id="UP000479526">
    <property type="component" value="Unassembled WGS sequence"/>
</dbReference>
<keyword evidence="4 7" id="KW-1133">Transmembrane helix</keyword>
<dbReference type="PANTHER" id="PTHR33885:SF3">
    <property type="entry name" value="PHAGE SHOCK PROTEIN C"/>
    <property type="match status" value="1"/>
</dbReference>
<comment type="subcellular location">
    <subcellularLocation>
        <location evidence="1">Cell membrane</location>
        <topology evidence="1">Single-pass membrane protein</topology>
    </subcellularLocation>
</comment>
<accession>A0A7C9N2R2</accession>
<dbReference type="Pfam" id="PF04024">
    <property type="entry name" value="PspC"/>
    <property type="match status" value="1"/>
</dbReference>